<evidence type="ECO:0000256" key="4">
    <source>
        <dbReference type="ARBA" id="ARBA00022989"/>
    </source>
</evidence>
<accession>A0A644Y4U0</accession>
<dbReference type="InterPro" id="IPR011066">
    <property type="entry name" value="MscS_channel_C_sf"/>
</dbReference>
<dbReference type="GO" id="GO:0008381">
    <property type="term" value="F:mechanosensitive monoatomic ion channel activity"/>
    <property type="evidence" value="ECO:0007669"/>
    <property type="project" value="InterPro"/>
</dbReference>
<dbReference type="InterPro" id="IPR006685">
    <property type="entry name" value="MscS_channel_2nd"/>
</dbReference>
<feature type="transmembrane region" description="Helical" evidence="6">
    <location>
        <begin position="53"/>
        <end position="71"/>
    </location>
</feature>
<name>A0A644Y4U0_9ZZZZ</name>
<dbReference type="SUPFAM" id="SSF50182">
    <property type="entry name" value="Sm-like ribonucleoproteins"/>
    <property type="match status" value="1"/>
</dbReference>
<sequence>MTFLNEILTGSPVAFLINIGIILVAVLILRGLAQKGFQRLERNPQLKKGQLLIARKIFTIALYSFGLFAVIREIPALAAMATSFLAGSGVVALVVGFASQEALTNIVSGAFIIFFKPFTINDRIRLPDKNIVGFVEDISLRHTVIRTIENSRIIIPNSTINSSILENSNFNDNRRMNFFAINVSYTADLSRALTIVEEEIEKHPSFLDTRSAEDKTKGVKPVTARVTNLGASSIELRAGFWSEDFGTGYVMLCDLNQGVKERFDREKIEIPYPYYNLVMKSEGNVSAVQEKY</sequence>
<dbReference type="InterPro" id="IPR023408">
    <property type="entry name" value="MscS_beta-dom_sf"/>
</dbReference>
<dbReference type="Gene3D" id="3.30.70.100">
    <property type="match status" value="1"/>
</dbReference>
<dbReference type="AlphaFoldDB" id="A0A644Y4U0"/>
<comment type="subcellular location">
    <subcellularLocation>
        <location evidence="1">Cell membrane</location>
        <topology evidence="1">Multi-pass membrane protein</topology>
    </subcellularLocation>
</comment>
<dbReference type="PANTHER" id="PTHR30221">
    <property type="entry name" value="SMALL-CONDUCTANCE MECHANOSENSITIVE CHANNEL"/>
    <property type="match status" value="1"/>
</dbReference>
<evidence type="ECO:0000256" key="2">
    <source>
        <dbReference type="ARBA" id="ARBA00022475"/>
    </source>
</evidence>
<dbReference type="PANTHER" id="PTHR30221:SF1">
    <property type="entry name" value="SMALL-CONDUCTANCE MECHANOSENSITIVE CHANNEL"/>
    <property type="match status" value="1"/>
</dbReference>
<dbReference type="Gene3D" id="1.10.287.1260">
    <property type="match status" value="1"/>
</dbReference>
<keyword evidence="3 6" id="KW-0812">Transmembrane</keyword>
<dbReference type="InterPro" id="IPR010920">
    <property type="entry name" value="LSM_dom_sf"/>
</dbReference>
<dbReference type="Gene3D" id="2.30.30.60">
    <property type="match status" value="1"/>
</dbReference>
<evidence type="ECO:0000259" key="7">
    <source>
        <dbReference type="Pfam" id="PF00924"/>
    </source>
</evidence>
<feature type="domain" description="Mechanosensitive ion channel MscS" evidence="7">
    <location>
        <begin position="103"/>
        <end position="168"/>
    </location>
</feature>
<reference evidence="8" key="1">
    <citation type="submission" date="2019-08" db="EMBL/GenBank/DDBJ databases">
        <authorList>
            <person name="Kucharzyk K."/>
            <person name="Murdoch R.W."/>
            <person name="Higgins S."/>
            <person name="Loffler F."/>
        </authorList>
    </citation>
    <scope>NUCLEOTIDE SEQUENCE</scope>
</reference>
<evidence type="ECO:0000256" key="3">
    <source>
        <dbReference type="ARBA" id="ARBA00022692"/>
    </source>
</evidence>
<proteinExistence type="predicted"/>
<comment type="caution">
    <text evidence="8">The sequence shown here is derived from an EMBL/GenBank/DDBJ whole genome shotgun (WGS) entry which is preliminary data.</text>
</comment>
<feature type="transmembrane region" description="Helical" evidence="6">
    <location>
        <begin position="77"/>
        <end position="98"/>
    </location>
</feature>
<dbReference type="Pfam" id="PF00924">
    <property type="entry name" value="MS_channel_2nd"/>
    <property type="match status" value="1"/>
</dbReference>
<dbReference type="EMBL" id="VSSQ01003924">
    <property type="protein sequence ID" value="MPM22951.1"/>
    <property type="molecule type" value="Genomic_DNA"/>
</dbReference>
<organism evidence="8">
    <name type="scientific">bioreactor metagenome</name>
    <dbReference type="NCBI Taxonomy" id="1076179"/>
    <lineage>
        <taxon>unclassified sequences</taxon>
        <taxon>metagenomes</taxon>
        <taxon>ecological metagenomes</taxon>
    </lineage>
</organism>
<feature type="transmembrane region" description="Helical" evidence="6">
    <location>
        <begin position="12"/>
        <end position="32"/>
    </location>
</feature>
<gene>
    <name evidence="8" type="ORF">SDC9_69412</name>
</gene>
<keyword evidence="2" id="KW-1003">Cell membrane</keyword>
<evidence type="ECO:0000256" key="6">
    <source>
        <dbReference type="SAM" id="Phobius"/>
    </source>
</evidence>
<protein>
    <recommendedName>
        <fullName evidence="7">Mechanosensitive ion channel MscS domain-containing protein</fullName>
    </recommendedName>
</protein>
<keyword evidence="4 6" id="KW-1133">Transmembrane helix</keyword>
<dbReference type="SUPFAM" id="SSF82689">
    <property type="entry name" value="Mechanosensitive channel protein MscS (YggB), C-terminal domain"/>
    <property type="match status" value="1"/>
</dbReference>
<keyword evidence="5 6" id="KW-0472">Membrane</keyword>
<dbReference type="GO" id="GO:0005886">
    <property type="term" value="C:plasma membrane"/>
    <property type="evidence" value="ECO:0007669"/>
    <property type="project" value="UniProtKB-SubCell"/>
</dbReference>
<evidence type="ECO:0000256" key="5">
    <source>
        <dbReference type="ARBA" id="ARBA00023136"/>
    </source>
</evidence>
<dbReference type="InterPro" id="IPR045275">
    <property type="entry name" value="MscS_archaea/bacteria_type"/>
</dbReference>
<evidence type="ECO:0000313" key="8">
    <source>
        <dbReference type="EMBL" id="MPM22951.1"/>
    </source>
</evidence>
<evidence type="ECO:0000256" key="1">
    <source>
        <dbReference type="ARBA" id="ARBA00004651"/>
    </source>
</evidence>